<dbReference type="GO" id="GO:0003676">
    <property type="term" value="F:nucleic acid binding"/>
    <property type="evidence" value="ECO:0007669"/>
    <property type="project" value="InterPro"/>
</dbReference>
<dbReference type="GO" id="GO:0032259">
    <property type="term" value="P:methylation"/>
    <property type="evidence" value="ECO:0007669"/>
    <property type="project" value="InterPro"/>
</dbReference>
<proteinExistence type="predicted"/>
<dbReference type="InterPro" id="IPR002052">
    <property type="entry name" value="DNA_methylase_N6_adenine_CS"/>
</dbReference>
<name>A0A7C3YFF0_9EURY</name>
<dbReference type="EMBL" id="DTPI01000034">
    <property type="protein sequence ID" value="HGE66998.1"/>
    <property type="molecule type" value="Genomic_DNA"/>
</dbReference>
<dbReference type="PROSITE" id="PS00092">
    <property type="entry name" value="N6_MTASE"/>
    <property type="match status" value="1"/>
</dbReference>
<accession>A0A7C3YFF0</accession>
<reference evidence="1" key="1">
    <citation type="journal article" date="2020" name="mSystems">
        <title>Genome- and Community-Level Interaction Insights into Carbon Utilization and Element Cycling Functions of Hydrothermarchaeota in Hydrothermal Sediment.</title>
        <authorList>
            <person name="Zhou Z."/>
            <person name="Liu Y."/>
            <person name="Xu W."/>
            <person name="Pan J."/>
            <person name="Luo Z.H."/>
            <person name="Li M."/>
        </authorList>
    </citation>
    <scope>NUCLEOTIDE SEQUENCE [LARGE SCALE GENOMIC DNA]</scope>
    <source>
        <strain evidence="1">SpSt-97</strain>
    </source>
</reference>
<evidence type="ECO:0008006" key="2">
    <source>
        <dbReference type="Google" id="ProtNLM"/>
    </source>
</evidence>
<dbReference type="SUPFAM" id="SSF53335">
    <property type="entry name" value="S-adenosyl-L-methionine-dependent methyltransferases"/>
    <property type="match status" value="2"/>
</dbReference>
<evidence type="ECO:0000313" key="1">
    <source>
        <dbReference type="EMBL" id="HGE66998.1"/>
    </source>
</evidence>
<dbReference type="GO" id="GO:0008168">
    <property type="term" value="F:methyltransferase activity"/>
    <property type="evidence" value="ECO:0007669"/>
    <property type="project" value="InterPro"/>
</dbReference>
<organism evidence="1">
    <name type="scientific">Geoglobus ahangari</name>
    <dbReference type="NCBI Taxonomy" id="113653"/>
    <lineage>
        <taxon>Archaea</taxon>
        <taxon>Methanobacteriati</taxon>
        <taxon>Methanobacteriota</taxon>
        <taxon>Archaeoglobi</taxon>
        <taxon>Archaeoglobales</taxon>
        <taxon>Archaeoglobaceae</taxon>
        <taxon>Geoglobus</taxon>
    </lineage>
</organism>
<dbReference type="InterPro" id="IPR029063">
    <property type="entry name" value="SAM-dependent_MTases_sf"/>
</dbReference>
<protein>
    <recommendedName>
        <fullName evidence="2">DUF1156 domain-containing protein</fullName>
    </recommendedName>
</protein>
<gene>
    <name evidence="1" type="ORF">ENX77_07805</name>
</gene>
<dbReference type="Gene3D" id="3.40.50.150">
    <property type="entry name" value="Vaccinia Virus protein VP39"/>
    <property type="match status" value="1"/>
</dbReference>
<dbReference type="AlphaFoldDB" id="A0A7C3YFF0"/>
<sequence>MLLDNAPEDLVAKVILQTEKEKGRRLPIHGVHRWWSRRFSAVYRFILGAYLFEKNEDVIRAMINPKLMRERAFKKVYFEPFAGGGTGLVEAALAGFNVYGIDINPVAVTAARTSLRIVSDGLPKGFAESCERVLSEAQRKVRRIWEFKGNLVSYIFVSRGRIPTWLSVNNGKKVILCPRCYRIFETIEVAKSKITCPFCFERFEITSRPTAYVPSSAPKTISKWRAFAVEVRWYNGKRWKKEYSSLADPELSSWLKDSVAEAQRLSRNLSNTLEEIAEVCEINRLKRAGIMMVSDIYAPHQLASFVAYSETIKDMATDDEYEFFATAASEASKCCNLLTKWYPPLGECTPAGGVKALWVPEYTAVTNPLASSGLIPLARGTIASALRAQIRAWHYVERTEGKSCVSSKVILGDAFDAAFPQHADLIVLDPPYGKIMSYASLSLPHYYILRNFNYSKLEFYDLKAIENREISLKKVDFQERWSTIVEKIARITDSDSRIVLMFSPVTVDLWKRILEPFRLNDLYPAAVYWVLGEGPSNITSSRVKGMNLVIFRKLNADDMGEIHVVQKEAIKAAKNVIKINENLEKRASLNLLTALRDVFSVKSSH</sequence>
<comment type="caution">
    <text evidence="1">The sequence shown here is derived from an EMBL/GenBank/DDBJ whole genome shotgun (WGS) entry which is preliminary data.</text>
</comment>